<evidence type="ECO:0008006" key="5">
    <source>
        <dbReference type="Google" id="ProtNLM"/>
    </source>
</evidence>
<dbReference type="InterPro" id="IPR029410">
    <property type="entry name" value="CAP_assoc"/>
</dbReference>
<dbReference type="KEGG" id="prt:AUC31_16880"/>
<dbReference type="Pfam" id="PF00188">
    <property type="entry name" value="CAP"/>
    <property type="match status" value="1"/>
</dbReference>
<dbReference type="PANTHER" id="PTHR31157">
    <property type="entry name" value="SCP DOMAIN-CONTAINING PROTEIN"/>
    <property type="match status" value="1"/>
</dbReference>
<sequence length="354" mass="40103">MKDLLRIMIFLAIVLIGLFYLDPSISENELLEAPRPADPLPADNLTESALDVERPTSGLSVHIGEPSEEWLAEHGKPDRIEPSAFGYEWWVYDAAYSNFVMVGVKEGRVVQVYAAGESTDVEPYTIGQTLTDLYRFTIIENEVTVKYGTNTYTFNLSEQDMDKRILVSFDDLYAQLYIDAEDQQLEAVRFMDAETLIRHQPYDMMYSGDLLVTPRPSSTLQRSIDDANARQLVDLTNVYRLRHQRSLVKENIGISLLAEQTSEEMARTEFTSAEMEVSDLEARLQGADIPFDLAAINTASRYYDAPETLHGWFNSPSHRGTLLSTQYNQVGVGVFGKYYSQILLKQDPGVYESQ</sequence>
<gene>
    <name evidence="3" type="ORF">AUC31_16880</name>
</gene>
<dbReference type="RefSeq" id="WP_058383488.1">
    <property type="nucleotide sequence ID" value="NZ_CP013659.2"/>
</dbReference>
<name>A0A0U2XUJ1_9BACL</name>
<dbReference type="InterPro" id="IPR014044">
    <property type="entry name" value="CAP_dom"/>
</dbReference>
<keyword evidence="4" id="KW-1185">Reference proteome</keyword>
<dbReference type="Proteomes" id="UP000067683">
    <property type="component" value="Chromosome"/>
</dbReference>
<evidence type="ECO:0000313" key="3">
    <source>
        <dbReference type="EMBL" id="ALS76787.1"/>
    </source>
</evidence>
<dbReference type="PANTHER" id="PTHR31157:SF26">
    <property type="entry name" value="SCP-LIKE EXTRACELLULAR PROTEIN"/>
    <property type="match status" value="1"/>
</dbReference>
<dbReference type="CDD" id="cd05379">
    <property type="entry name" value="CAP_bacterial"/>
    <property type="match status" value="1"/>
</dbReference>
<dbReference type="STRING" id="200991.AUC31_16880"/>
<dbReference type="SUPFAM" id="SSF55797">
    <property type="entry name" value="PR-1-like"/>
    <property type="match status" value="1"/>
</dbReference>
<dbReference type="Gene3D" id="3.40.33.10">
    <property type="entry name" value="CAP"/>
    <property type="match status" value="1"/>
</dbReference>
<feature type="domain" description="SCP" evidence="1">
    <location>
        <begin position="233"/>
        <end position="334"/>
    </location>
</feature>
<dbReference type="Pfam" id="PF14504">
    <property type="entry name" value="CAP_assoc_N"/>
    <property type="match status" value="1"/>
</dbReference>
<reference evidence="3" key="1">
    <citation type="submission" date="2016-01" db="EMBL/GenBank/DDBJ databases">
        <title>Complete genome of Planococcus rifietoensis type strain M8.</title>
        <authorList>
            <person name="See-Too W.S."/>
        </authorList>
    </citation>
    <scope>NUCLEOTIDE SEQUENCE [LARGE SCALE GENOMIC DNA]</scope>
    <source>
        <strain evidence="3">M8</strain>
    </source>
</reference>
<organism evidence="3 4">
    <name type="scientific">Planococcus rifietoensis</name>
    <dbReference type="NCBI Taxonomy" id="200991"/>
    <lineage>
        <taxon>Bacteria</taxon>
        <taxon>Bacillati</taxon>
        <taxon>Bacillota</taxon>
        <taxon>Bacilli</taxon>
        <taxon>Bacillales</taxon>
        <taxon>Caryophanaceae</taxon>
        <taxon>Planococcus</taxon>
    </lineage>
</organism>
<accession>A0A0U2XUJ1</accession>
<protein>
    <recommendedName>
        <fullName evidence="5">SCP-like extracellular protein</fullName>
    </recommendedName>
</protein>
<feature type="domain" description="CAP-associated" evidence="2">
    <location>
        <begin position="63"/>
        <end position="202"/>
    </location>
</feature>
<evidence type="ECO:0000313" key="4">
    <source>
        <dbReference type="Proteomes" id="UP000067683"/>
    </source>
</evidence>
<proteinExistence type="predicted"/>
<evidence type="ECO:0000259" key="1">
    <source>
        <dbReference type="Pfam" id="PF00188"/>
    </source>
</evidence>
<evidence type="ECO:0000259" key="2">
    <source>
        <dbReference type="Pfam" id="PF14504"/>
    </source>
</evidence>
<dbReference type="EMBL" id="CP013659">
    <property type="protein sequence ID" value="ALS76787.1"/>
    <property type="molecule type" value="Genomic_DNA"/>
</dbReference>
<dbReference type="OrthoDB" id="9783944at2"/>
<dbReference type="AlphaFoldDB" id="A0A0U2XUJ1"/>
<dbReference type="InterPro" id="IPR035940">
    <property type="entry name" value="CAP_sf"/>
</dbReference>